<evidence type="ECO:0000256" key="1">
    <source>
        <dbReference type="ARBA" id="ARBA00023235"/>
    </source>
</evidence>
<dbReference type="Proteomes" id="UP000597656">
    <property type="component" value="Unassembled WGS sequence"/>
</dbReference>
<dbReference type="EMBL" id="BMNC01000028">
    <property type="protein sequence ID" value="GGN28517.1"/>
    <property type="molecule type" value="Genomic_DNA"/>
</dbReference>
<keyword evidence="2" id="KW-0119">Carbohydrate metabolism</keyword>
<evidence type="ECO:0000259" key="5">
    <source>
        <dbReference type="Pfam" id="PF07881"/>
    </source>
</evidence>
<evidence type="ECO:0000313" key="7">
    <source>
        <dbReference type="Proteomes" id="UP000597656"/>
    </source>
</evidence>
<protein>
    <recommendedName>
        <fullName evidence="3">FucIase</fullName>
    </recommendedName>
</protein>
<dbReference type="SUPFAM" id="SSF53743">
    <property type="entry name" value="FucI/AraA N-terminal and middle domains"/>
    <property type="match status" value="1"/>
</dbReference>
<organism evidence="6 7">
    <name type="scientific">Lentzea pudingi</name>
    <dbReference type="NCBI Taxonomy" id="1789439"/>
    <lineage>
        <taxon>Bacteria</taxon>
        <taxon>Bacillati</taxon>
        <taxon>Actinomycetota</taxon>
        <taxon>Actinomycetes</taxon>
        <taxon>Pseudonocardiales</taxon>
        <taxon>Pseudonocardiaceae</taxon>
        <taxon>Lentzea</taxon>
    </lineage>
</organism>
<keyword evidence="1" id="KW-0413">Isomerase</keyword>
<comment type="caution">
    <text evidence="6">The sequence shown here is derived from an EMBL/GenBank/DDBJ whole genome shotgun (WGS) entry which is preliminary data.</text>
</comment>
<reference evidence="7" key="1">
    <citation type="journal article" date="2019" name="Int. J. Syst. Evol. Microbiol.">
        <title>The Global Catalogue of Microorganisms (GCM) 10K type strain sequencing project: providing services to taxonomists for standard genome sequencing and annotation.</title>
        <authorList>
            <consortium name="The Broad Institute Genomics Platform"/>
            <consortium name="The Broad Institute Genome Sequencing Center for Infectious Disease"/>
            <person name="Wu L."/>
            <person name="Ma J."/>
        </authorList>
    </citation>
    <scope>NUCLEOTIDE SEQUENCE [LARGE SCALE GENOMIC DNA]</scope>
    <source>
        <strain evidence="7">CGMCC 4.7319</strain>
    </source>
</reference>
<dbReference type="Pfam" id="PF07881">
    <property type="entry name" value="Fucose_iso_N1"/>
    <property type="match status" value="1"/>
</dbReference>
<sequence>MARIGVISISDGRDYVHQGIAEHIKVNEDRLVRSLSVAGHDVVAGSRQVSDNGLAVSVSREVAAAGVDLTILHYAVWAFPHFTMLAAAATPSPLVLVSTIDPVQPGLVGMLAAGGALDQIGRGARPAVGRHRRPRPDQRDRSARDRGVSRGGVARLDLRQGWWPADGDEHRGGQY</sequence>
<dbReference type="InterPro" id="IPR005763">
    <property type="entry name" value="Fucose_isomerase"/>
</dbReference>
<evidence type="ECO:0000256" key="4">
    <source>
        <dbReference type="SAM" id="MobiDB-lite"/>
    </source>
</evidence>
<dbReference type="InterPro" id="IPR012888">
    <property type="entry name" value="Fucose_iso_N1"/>
</dbReference>
<proteinExistence type="predicted"/>
<evidence type="ECO:0000256" key="2">
    <source>
        <dbReference type="ARBA" id="ARBA00023277"/>
    </source>
</evidence>
<dbReference type="PANTHER" id="PTHR37840">
    <property type="entry name" value="L-FUCOSE ISOMERASE"/>
    <property type="match status" value="1"/>
</dbReference>
<name>A0ABQ2IV46_9PSEU</name>
<keyword evidence="7" id="KW-1185">Reference proteome</keyword>
<evidence type="ECO:0000313" key="6">
    <source>
        <dbReference type="EMBL" id="GGN28517.1"/>
    </source>
</evidence>
<gene>
    <name evidence="6" type="ORF">GCM10011609_84680</name>
</gene>
<dbReference type="InterPro" id="IPR038391">
    <property type="entry name" value="Fucose_iso_dom1_sf"/>
</dbReference>
<dbReference type="Gene3D" id="3.40.50.1070">
    <property type="match status" value="1"/>
</dbReference>
<feature type="compositionally biased region" description="Basic and acidic residues" evidence="4">
    <location>
        <begin position="135"/>
        <end position="148"/>
    </location>
</feature>
<evidence type="ECO:0000256" key="3">
    <source>
        <dbReference type="ARBA" id="ARBA00030454"/>
    </source>
</evidence>
<feature type="domain" description="L-fucose isomerase N-terminal-1" evidence="5">
    <location>
        <begin position="2"/>
        <end position="132"/>
    </location>
</feature>
<feature type="region of interest" description="Disordered" evidence="4">
    <location>
        <begin position="122"/>
        <end position="150"/>
    </location>
</feature>
<accession>A0ABQ2IV46</accession>
<dbReference type="PANTHER" id="PTHR37840:SF1">
    <property type="entry name" value="L-FUCOSE ISOMERASE"/>
    <property type="match status" value="1"/>
</dbReference>
<dbReference type="InterPro" id="IPR009015">
    <property type="entry name" value="Fucose_isomerase_N/cen_sf"/>
</dbReference>